<protein>
    <submittedName>
        <fullName evidence="5">Alpha/Beta hydrolase protein</fullName>
    </submittedName>
</protein>
<gene>
    <name evidence="5" type="ORF">FB567DRAFT_565279</name>
</gene>
<organism evidence="5 6">
    <name type="scientific">Paraphoma chrysanthemicola</name>
    <dbReference type="NCBI Taxonomy" id="798071"/>
    <lineage>
        <taxon>Eukaryota</taxon>
        <taxon>Fungi</taxon>
        <taxon>Dikarya</taxon>
        <taxon>Ascomycota</taxon>
        <taxon>Pezizomycotina</taxon>
        <taxon>Dothideomycetes</taxon>
        <taxon>Pleosporomycetidae</taxon>
        <taxon>Pleosporales</taxon>
        <taxon>Pleosporineae</taxon>
        <taxon>Phaeosphaeriaceae</taxon>
        <taxon>Paraphoma</taxon>
    </lineage>
</organism>
<sequence length="360" mass="40712">MSLYGNSRTNSKSTQSNTPTHWENSFTAYDITLRNGEKTRYYEGGSKDGVPLIFIHGWPAIAETWKHQLAHFAKLNYRVIAPDVRGYGDSSAPRNKRAYSTKALSNEYIEFANLLGVKKAVWVAHDWGTGVTHPLASHHPDHFLGMASLAIPYHNGERGLEYITSLVNRDIYPAAEYPWGQWDYMQYYRTNTREAIKDFESATENVIKANYLPRDLNNTDLRAPTATIQRDGGWFGGSAKNLPDIPLNATVLDQSLYTNLVKGVKRHGWFPPTAYYLNHDVNAAYTLSERNGGVVDIPVLFLDAVYDLVASPSITPKFAEAQANYTTDLTYERVEAAHWLHLEKPDEVNALLEQWLNKIL</sequence>
<feature type="domain" description="AB hydrolase-1" evidence="4">
    <location>
        <begin position="51"/>
        <end position="345"/>
    </location>
</feature>
<dbReference type="InterPro" id="IPR029058">
    <property type="entry name" value="AB_hydrolase_fold"/>
</dbReference>
<proteinExistence type="inferred from homology"/>
<evidence type="ECO:0000256" key="1">
    <source>
        <dbReference type="ARBA" id="ARBA00022801"/>
    </source>
</evidence>
<dbReference type="EMBL" id="JAGMVJ010000033">
    <property type="protein sequence ID" value="KAH7067869.1"/>
    <property type="molecule type" value="Genomic_DNA"/>
</dbReference>
<dbReference type="AlphaFoldDB" id="A0A8K0VRH9"/>
<evidence type="ECO:0000313" key="6">
    <source>
        <dbReference type="Proteomes" id="UP000813461"/>
    </source>
</evidence>
<evidence type="ECO:0000313" key="5">
    <source>
        <dbReference type="EMBL" id="KAH7067869.1"/>
    </source>
</evidence>
<dbReference type="InterPro" id="IPR000639">
    <property type="entry name" value="Epox_hydrolase-like"/>
</dbReference>
<dbReference type="GO" id="GO:0016787">
    <property type="term" value="F:hydrolase activity"/>
    <property type="evidence" value="ECO:0007669"/>
    <property type="project" value="UniProtKB-KW"/>
</dbReference>
<accession>A0A8K0VRH9</accession>
<evidence type="ECO:0000256" key="3">
    <source>
        <dbReference type="SAM" id="MobiDB-lite"/>
    </source>
</evidence>
<keyword evidence="6" id="KW-1185">Reference proteome</keyword>
<comment type="similarity">
    <text evidence="2">Belongs to the AB hydrolase superfamily. Epoxide hydrolase family.</text>
</comment>
<dbReference type="PANTHER" id="PTHR43329">
    <property type="entry name" value="EPOXIDE HYDROLASE"/>
    <property type="match status" value="1"/>
</dbReference>
<dbReference type="OrthoDB" id="284184at2759"/>
<name>A0A8K0VRH9_9PLEO</name>
<keyword evidence="1 5" id="KW-0378">Hydrolase</keyword>
<feature type="region of interest" description="Disordered" evidence="3">
    <location>
        <begin position="1"/>
        <end position="21"/>
    </location>
</feature>
<reference evidence="5" key="1">
    <citation type="journal article" date="2021" name="Nat. Commun.">
        <title>Genetic determinants of endophytism in the Arabidopsis root mycobiome.</title>
        <authorList>
            <person name="Mesny F."/>
            <person name="Miyauchi S."/>
            <person name="Thiergart T."/>
            <person name="Pickel B."/>
            <person name="Atanasova L."/>
            <person name="Karlsson M."/>
            <person name="Huettel B."/>
            <person name="Barry K.W."/>
            <person name="Haridas S."/>
            <person name="Chen C."/>
            <person name="Bauer D."/>
            <person name="Andreopoulos W."/>
            <person name="Pangilinan J."/>
            <person name="LaButti K."/>
            <person name="Riley R."/>
            <person name="Lipzen A."/>
            <person name="Clum A."/>
            <person name="Drula E."/>
            <person name="Henrissat B."/>
            <person name="Kohler A."/>
            <person name="Grigoriev I.V."/>
            <person name="Martin F.M."/>
            <person name="Hacquard S."/>
        </authorList>
    </citation>
    <scope>NUCLEOTIDE SEQUENCE</scope>
    <source>
        <strain evidence="5">MPI-SDFR-AT-0120</strain>
    </source>
</reference>
<evidence type="ECO:0000256" key="2">
    <source>
        <dbReference type="ARBA" id="ARBA00038334"/>
    </source>
</evidence>
<dbReference type="PRINTS" id="PR00412">
    <property type="entry name" value="EPOXHYDRLASE"/>
</dbReference>
<dbReference type="InterPro" id="IPR000073">
    <property type="entry name" value="AB_hydrolase_1"/>
</dbReference>
<dbReference type="SUPFAM" id="SSF53474">
    <property type="entry name" value="alpha/beta-Hydrolases"/>
    <property type="match status" value="1"/>
</dbReference>
<dbReference type="Proteomes" id="UP000813461">
    <property type="component" value="Unassembled WGS sequence"/>
</dbReference>
<dbReference type="Gene3D" id="3.40.50.1820">
    <property type="entry name" value="alpha/beta hydrolase"/>
    <property type="match status" value="1"/>
</dbReference>
<comment type="caution">
    <text evidence="5">The sequence shown here is derived from an EMBL/GenBank/DDBJ whole genome shotgun (WGS) entry which is preliminary data.</text>
</comment>
<dbReference type="Pfam" id="PF00561">
    <property type="entry name" value="Abhydrolase_1"/>
    <property type="match status" value="1"/>
</dbReference>
<evidence type="ECO:0000259" key="4">
    <source>
        <dbReference type="Pfam" id="PF00561"/>
    </source>
</evidence>